<keyword evidence="2" id="KW-0521">NADP</keyword>
<evidence type="ECO:0000313" key="5">
    <source>
        <dbReference type="EMBL" id="KAA6415747.1"/>
    </source>
</evidence>
<dbReference type="GO" id="GO:0004777">
    <property type="term" value="F:succinate-semialdehyde dehydrogenase (NAD+) activity"/>
    <property type="evidence" value="ECO:0007669"/>
    <property type="project" value="TreeGrafter"/>
</dbReference>
<dbReference type="InterPro" id="IPR015590">
    <property type="entry name" value="Aldehyde_DH_dom"/>
</dbReference>
<dbReference type="Gene3D" id="3.40.309.10">
    <property type="entry name" value="Aldehyde Dehydrogenase, Chain A, domain 2"/>
    <property type="match status" value="1"/>
</dbReference>
<proteinExistence type="inferred from homology"/>
<name>A0A5M8Q2Z7_9LECA</name>
<dbReference type="PANTHER" id="PTHR43353:SF6">
    <property type="entry name" value="CYTOPLASMIC ALDEHYDE DEHYDROGENASE (EUROFUNG)"/>
    <property type="match status" value="1"/>
</dbReference>
<dbReference type="InterPro" id="IPR016161">
    <property type="entry name" value="Ald_DH/histidinol_DH"/>
</dbReference>
<dbReference type="Gene3D" id="3.40.605.10">
    <property type="entry name" value="Aldehyde Dehydrogenase, Chain A, domain 1"/>
    <property type="match status" value="1"/>
</dbReference>
<evidence type="ECO:0000259" key="4">
    <source>
        <dbReference type="Pfam" id="PF00171"/>
    </source>
</evidence>
<evidence type="ECO:0000256" key="3">
    <source>
        <dbReference type="ARBA" id="ARBA00023002"/>
    </source>
</evidence>
<keyword evidence="3" id="KW-0560">Oxidoreductase</keyword>
<gene>
    <name evidence="5" type="ORF">FRX48_00465</name>
</gene>
<evidence type="ECO:0000256" key="2">
    <source>
        <dbReference type="ARBA" id="ARBA00022857"/>
    </source>
</evidence>
<reference evidence="5 6" key="1">
    <citation type="submission" date="2019-09" db="EMBL/GenBank/DDBJ databases">
        <title>The hologenome of the rock-dwelling lichen Lasallia pustulata.</title>
        <authorList>
            <person name="Greshake Tzovaras B."/>
            <person name="Segers F."/>
            <person name="Bicker A."/>
            <person name="Dal Grande F."/>
            <person name="Otte J."/>
            <person name="Hankeln T."/>
            <person name="Schmitt I."/>
            <person name="Ebersberger I."/>
        </authorList>
    </citation>
    <scope>NUCLEOTIDE SEQUENCE [LARGE SCALE GENOMIC DNA]</scope>
    <source>
        <strain evidence="5">A1-1</strain>
    </source>
</reference>
<dbReference type="AlphaFoldDB" id="A0A5M8Q2Z7"/>
<dbReference type="Pfam" id="PF00171">
    <property type="entry name" value="Aldedh"/>
    <property type="match status" value="1"/>
</dbReference>
<dbReference type="PANTHER" id="PTHR43353">
    <property type="entry name" value="SUCCINATE-SEMIALDEHYDE DEHYDROGENASE, MITOCHONDRIAL"/>
    <property type="match status" value="1"/>
</dbReference>
<comment type="similarity">
    <text evidence="1">Belongs to the aldehyde dehydrogenase family.</text>
</comment>
<dbReference type="SUPFAM" id="SSF53720">
    <property type="entry name" value="ALDH-like"/>
    <property type="match status" value="1"/>
</dbReference>
<accession>A0A5M8Q2Z7</accession>
<dbReference type="Proteomes" id="UP000324767">
    <property type="component" value="Unassembled WGS sequence"/>
</dbReference>
<dbReference type="FunFam" id="3.40.605.10:FF:000012">
    <property type="entry name" value="NAD-dependent succinate-semialdehyde dehydrogenase"/>
    <property type="match status" value="1"/>
</dbReference>
<dbReference type="InterPro" id="IPR050740">
    <property type="entry name" value="Aldehyde_DH_Superfamily"/>
</dbReference>
<evidence type="ECO:0000256" key="1">
    <source>
        <dbReference type="ARBA" id="ARBA00009986"/>
    </source>
</evidence>
<dbReference type="InterPro" id="IPR016163">
    <property type="entry name" value="Ald_DH_C"/>
</dbReference>
<dbReference type="EMBL" id="VXIT01000001">
    <property type="protein sequence ID" value="KAA6415747.1"/>
    <property type="molecule type" value="Genomic_DNA"/>
</dbReference>
<dbReference type="OrthoDB" id="310895at2759"/>
<comment type="caution">
    <text evidence="5">The sequence shown here is derived from an EMBL/GenBank/DDBJ whole genome shotgun (WGS) entry which is preliminary data.</text>
</comment>
<sequence length="484" mass="50887">MNSNGHSNGSAEYTVPLQINGEEVNTEHTFDVVNPATGKVLWKGASASKEDAMKAVEAAQAAFPAWSRTKPSKRRDIFLKAADILESRAEELSQYMVEETAADQSYASGFNVVNSVEMLKDVAGRIATIVAQVPVMASTERSAIVYKEPYGVVLGIAPWNAPYILGFRAVVYALAGGNTTVLKGPELSPRSFWAIGSVFKEAGLPDGCLNVLTYRSQDAAAITTALIEHSAVKKINYTGSTAVGSMVAAIAGKNLKPVLMELGGKASAIVLADADLALAAHACALGAFIYAGQVCMSTERILVHTSIAAPFRTHLRTAISQLYSAQAPAPTLVTPAGVSKTKALVSDATSKGARLLDPAPAGPEPVPTRLRPVVVEGVTKAMDLYYTESFGPSVSLFEFEEEEEAVRMANDTEYGLSAAVFTESLATGLRVARGIEAGAVHVNGMTVHDEPGLPHGGVKRSGWGRFGGVGGGGVFVGKTVTWRD</sequence>
<feature type="domain" description="Aldehyde dehydrogenase" evidence="4">
    <location>
        <begin position="27"/>
        <end position="469"/>
    </location>
</feature>
<dbReference type="InterPro" id="IPR016162">
    <property type="entry name" value="Ald_DH_N"/>
</dbReference>
<evidence type="ECO:0000313" key="6">
    <source>
        <dbReference type="Proteomes" id="UP000324767"/>
    </source>
</evidence>
<protein>
    <submittedName>
        <fullName evidence="5">Aldehyde dehydrogenase</fullName>
    </submittedName>
</protein>
<organism evidence="5 6">
    <name type="scientific">Lasallia pustulata</name>
    <dbReference type="NCBI Taxonomy" id="136370"/>
    <lineage>
        <taxon>Eukaryota</taxon>
        <taxon>Fungi</taxon>
        <taxon>Dikarya</taxon>
        <taxon>Ascomycota</taxon>
        <taxon>Pezizomycotina</taxon>
        <taxon>Lecanoromycetes</taxon>
        <taxon>OSLEUM clade</taxon>
        <taxon>Umbilicariomycetidae</taxon>
        <taxon>Umbilicariales</taxon>
        <taxon>Umbilicariaceae</taxon>
        <taxon>Lasallia</taxon>
    </lineage>
</organism>
<dbReference type="GO" id="GO:0009450">
    <property type="term" value="P:gamma-aminobutyric acid catabolic process"/>
    <property type="evidence" value="ECO:0007669"/>
    <property type="project" value="TreeGrafter"/>
</dbReference>